<gene>
    <name evidence="5" type="ORF">C8D94_1089</name>
</gene>
<keyword evidence="1 5" id="KW-0489">Methyltransferase</keyword>
<evidence type="ECO:0000256" key="1">
    <source>
        <dbReference type="ARBA" id="ARBA00022603"/>
    </source>
</evidence>
<evidence type="ECO:0000259" key="4">
    <source>
        <dbReference type="Pfam" id="PF08241"/>
    </source>
</evidence>
<comment type="caution">
    <text evidence="5">The sequence shown here is derived from an EMBL/GenBank/DDBJ whole genome shotgun (WGS) entry which is preliminary data.</text>
</comment>
<dbReference type="Gene3D" id="3.40.50.150">
    <property type="entry name" value="Vaccinia Virus protein VP39"/>
    <property type="match status" value="1"/>
</dbReference>
<reference evidence="5 6" key="1">
    <citation type="submission" date="2018-07" db="EMBL/GenBank/DDBJ databases">
        <title>Genomic Encyclopedia of Type Strains, Phase IV (KMG-IV): sequencing the most valuable type-strain genomes for metagenomic binning, comparative biology and taxonomic classification.</title>
        <authorList>
            <person name="Goeker M."/>
        </authorList>
    </citation>
    <scope>NUCLEOTIDE SEQUENCE [LARGE SCALE GENOMIC DNA]</scope>
    <source>
        <strain evidence="5 6">DSM 101478</strain>
    </source>
</reference>
<organism evidence="5 6">
    <name type="scientific">Marinirhabdus gelatinilytica</name>
    <dbReference type="NCBI Taxonomy" id="1703343"/>
    <lineage>
        <taxon>Bacteria</taxon>
        <taxon>Pseudomonadati</taxon>
        <taxon>Bacteroidota</taxon>
        <taxon>Flavobacteriia</taxon>
        <taxon>Flavobacteriales</taxon>
        <taxon>Flavobacteriaceae</taxon>
    </lineage>
</organism>
<dbReference type="AlphaFoldDB" id="A0A370Q4C5"/>
<accession>A0A370Q4C5</accession>
<evidence type="ECO:0000313" key="5">
    <source>
        <dbReference type="EMBL" id="RDK83221.1"/>
    </source>
</evidence>
<sequence>MKDILGKALLDYHNGNYSEDIITATNISEEDTLPLPYLFRSFVEMPKIEQRALELCRGKILDVGCGAGSHSLWLQEKGMEVAAIDVSKGAIQVAKARGVHNASHKNILDITEETYDTILLLMNGTGIFETVEKTATYLQHLKGILKPDGQVLIDSSDLQYMYDRNEDGSIWVPMERYYGELDFTMGYKGEATPVFPWLCLHEKLFKDIAVANGFHFKVVQRGNNFDYLARLNVANDSL</sequence>
<dbReference type="Proteomes" id="UP000255317">
    <property type="component" value="Unassembled WGS sequence"/>
</dbReference>
<dbReference type="PANTHER" id="PTHR43464:SF19">
    <property type="entry name" value="UBIQUINONE BIOSYNTHESIS O-METHYLTRANSFERASE, MITOCHONDRIAL"/>
    <property type="match status" value="1"/>
</dbReference>
<dbReference type="SUPFAM" id="SSF53335">
    <property type="entry name" value="S-adenosyl-L-methionine-dependent methyltransferases"/>
    <property type="match status" value="1"/>
</dbReference>
<dbReference type="Pfam" id="PF08241">
    <property type="entry name" value="Methyltransf_11"/>
    <property type="match status" value="1"/>
</dbReference>
<keyword evidence="2 5" id="KW-0808">Transferase</keyword>
<dbReference type="EMBL" id="QRAO01000008">
    <property type="protein sequence ID" value="RDK83221.1"/>
    <property type="molecule type" value="Genomic_DNA"/>
</dbReference>
<dbReference type="RefSeq" id="WP_115124676.1">
    <property type="nucleotide sequence ID" value="NZ_QRAO01000008.1"/>
</dbReference>
<dbReference type="InterPro" id="IPR013216">
    <property type="entry name" value="Methyltransf_11"/>
</dbReference>
<feature type="domain" description="Methyltransferase type 11" evidence="4">
    <location>
        <begin position="61"/>
        <end position="153"/>
    </location>
</feature>
<evidence type="ECO:0000256" key="3">
    <source>
        <dbReference type="ARBA" id="ARBA00022691"/>
    </source>
</evidence>
<dbReference type="PANTHER" id="PTHR43464">
    <property type="entry name" value="METHYLTRANSFERASE"/>
    <property type="match status" value="1"/>
</dbReference>
<evidence type="ECO:0000256" key="2">
    <source>
        <dbReference type="ARBA" id="ARBA00022679"/>
    </source>
</evidence>
<dbReference type="InterPro" id="IPR029063">
    <property type="entry name" value="SAM-dependent_MTases_sf"/>
</dbReference>
<keyword evidence="6" id="KW-1185">Reference proteome</keyword>
<dbReference type="GO" id="GO:0008757">
    <property type="term" value="F:S-adenosylmethionine-dependent methyltransferase activity"/>
    <property type="evidence" value="ECO:0007669"/>
    <property type="project" value="InterPro"/>
</dbReference>
<evidence type="ECO:0000313" key="6">
    <source>
        <dbReference type="Proteomes" id="UP000255317"/>
    </source>
</evidence>
<dbReference type="GO" id="GO:0032259">
    <property type="term" value="P:methylation"/>
    <property type="evidence" value="ECO:0007669"/>
    <property type="project" value="UniProtKB-KW"/>
</dbReference>
<protein>
    <submittedName>
        <fullName evidence="5">Methyltransferase family protein</fullName>
    </submittedName>
</protein>
<name>A0A370Q4C5_9FLAO</name>
<proteinExistence type="predicted"/>
<dbReference type="OrthoDB" id="1143568at2"/>
<dbReference type="CDD" id="cd02440">
    <property type="entry name" value="AdoMet_MTases"/>
    <property type="match status" value="1"/>
</dbReference>
<keyword evidence="3" id="KW-0949">S-adenosyl-L-methionine</keyword>